<evidence type="ECO:0000313" key="1">
    <source>
        <dbReference type="EMBL" id="QRQ99730.1"/>
    </source>
</evidence>
<gene>
    <name evidence="1" type="ORF">HWI92_01760</name>
</gene>
<name>A0ABX7I0Z5_9BACT</name>
<keyword evidence="2" id="KW-1185">Reference proteome</keyword>
<dbReference type="RefSeq" id="WP_204660491.1">
    <property type="nucleotide sequence ID" value="NZ_CP056775.1"/>
</dbReference>
<organism evidence="1 2">
    <name type="scientific">Dyadobacter sandarakinus</name>
    <dbReference type="NCBI Taxonomy" id="2747268"/>
    <lineage>
        <taxon>Bacteria</taxon>
        <taxon>Pseudomonadati</taxon>
        <taxon>Bacteroidota</taxon>
        <taxon>Cytophagia</taxon>
        <taxon>Cytophagales</taxon>
        <taxon>Spirosomataceae</taxon>
        <taxon>Dyadobacter</taxon>
    </lineage>
</organism>
<sequence>MTFEQIVWEGWIYEVYKDSFKCQMYDQSKQDYTYDLLTVPINIIKYTDRHLIEEGRLIRLTVSEETVDVYFYPYEQFTAEEVEEAEARAERLFKTIRFI</sequence>
<dbReference type="Proteomes" id="UP000612680">
    <property type="component" value="Chromosome"/>
</dbReference>
<protein>
    <submittedName>
        <fullName evidence="1">Uncharacterized protein</fullName>
    </submittedName>
</protein>
<dbReference type="EMBL" id="CP056775">
    <property type="protein sequence ID" value="QRQ99730.1"/>
    <property type="molecule type" value="Genomic_DNA"/>
</dbReference>
<proteinExistence type="predicted"/>
<evidence type="ECO:0000313" key="2">
    <source>
        <dbReference type="Proteomes" id="UP000612680"/>
    </source>
</evidence>
<accession>A0ABX7I0Z5</accession>
<reference evidence="1 2" key="1">
    <citation type="submission" date="2020-06" db="EMBL/GenBank/DDBJ databases">
        <title>Dyadobacter sandarakinus sp. nov., isolated from the soil of the Arctic Yellow River Station.</title>
        <authorList>
            <person name="Zhang Y."/>
            <person name="Peng F."/>
        </authorList>
    </citation>
    <scope>NUCLEOTIDE SEQUENCE [LARGE SCALE GENOMIC DNA]</scope>
    <source>
        <strain evidence="1 2">Q3-56</strain>
    </source>
</reference>